<dbReference type="InterPro" id="IPR036059">
    <property type="entry name" value="TldD/PmbA_sf"/>
</dbReference>
<accession>A0A1E5G662</accession>
<reference evidence="5 6" key="1">
    <citation type="submission" date="2016-09" db="EMBL/GenBank/DDBJ databases">
        <title>Draft genome sequence for the type strain of Desulfuribacillus alkaliarsenatis AHT28, an obligately anaerobic, sulfidogenic bacterium isolated from Russian soda lake sediments.</title>
        <authorList>
            <person name="Abin C.A."/>
            <person name="Hollibaugh J.T."/>
        </authorList>
    </citation>
    <scope>NUCLEOTIDE SEQUENCE [LARGE SCALE GENOMIC DNA]</scope>
    <source>
        <strain evidence="5 6">AHT28</strain>
    </source>
</reference>
<dbReference type="AlphaFoldDB" id="A0A1E5G662"/>
<feature type="domain" description="Metalloprotease TldD/E N-terminal" evidence="2">
    <location>
        <begin position="19"/>
        <end position="83"/>
    </location>
</feature>
<dbReference type="GO" id="GO:0005829">
    <property type="term" value="C:cytosol"/>
    <property type="evidence" value="ECO:0007669"/>
    <property type="project" value="TreeGrafter"/>
</dbReference>
<name>A0A1E5G662_9FIRM</name>
<dbReference type="Gene3D" id="3.30.2290.10">
    <property type="entry name" value="PmbA/TldD superfamily"/>
    <property type="match status" value="1"/>
</dbReference>
<dbReference type="SUPFAM" id="SSF111283">
    <property type="entry name" value="Putative modulator of DNA gyrase, PmbA/TldD"/>
    <property type="match status" value="1"/>
</dbReference>
<keyword evidence="6" id="KW-1185">Reference proteome</keyword>
<evidence type="ECO:0000259" key="4">
    <source>
        <dbReference type="Pfam" id="PF19290"/>
    </source>
</evidence>
<dbReference type="EMBL" id="MIJE01000001">
    <property type="protein sequence ID" value="OEF98697.1"/>
    <property type="molecule type" value="Genomic_DNA"/>
</dbReference>
<dbReference type="InterPro" id="IPR047657">
    <property type="entry name" value="PmbA"/>
</dbReference>
<dbReference type="GO" id="GO:0006508">
    <property type="term" value="P:proteolysis"/>
    <property type="evidence" value="ECO:0007669"/>
    <property type="project" value="InterPro"/>
</dbReference>
<comment type="caution">
    <text evidence="5">The sequence shown here is derived from an EMBL/GenBank/DDBJ whole genome shotgun (WGS) entry which is preliminary data.</text>
</comment>
<dbReference type="Proteomes" id="UP000094296">
    <property type="component" value="Unassembled WGS sequence"/>
</dbReference>
<dbReference type="InterPro" id="IPR045569">
    <property type="entry name" value="Metalloprtase-TldD/E_C"/>
</dbReference>
<dbReference type="Pfam" id="PF01523">
    <property type="entry name" value="PmbA_TldD_1st"/>
    <property type="match status" value="1"/>
</dbReference>
<organism evidence="5 6">
    <name type="scientific">Desulfuribacillus alkaliarsenatis</name>
    <dbReference type="NCBI Taxonomy" id="766136"/>
    <lineage>
        <taxon>Bacteria</taxon>
        <taxon>Bacillati</taxon>
        <taxon>Bacillota</taxon>
        <taxon>Desulfuribacillia</taxon>
        <taxon>Desulfuribacillales</taxon>
        <taxon>Desulfuribacillaceae</taxon>
        <taxon>Desulfuribacillus</taxon>
    </lineage>
</organism>
<dbReference type="InterPro" id="IPR002510">
    <property type="entry name" value="Metalloprtase-TldD/E_N"/>
</dbReference>
<proteinExistence type="inferred from homology"/>
<dbReference type="OrthoDB" id="9803618at2"/>
<evidence type="ECO:0000256" key="1">
    <source>
        <dbReference type="ARBA" id="ARBA00005836"/>
    </source>
</evidence>
<feature type="domain" description="Metalloprotease TldD/E central" evidence="4">
    <location>
        <begin position="112"/>
        <end position="215"/>
    </location>
</feature>
<evidence type="ECO:0000259" key="3">
    <source>
        <dbReference type="Pfam" id="PF19289"/>
    </source>
</evidence>
<evidence type="ECO:0000313" key="6">
    <source>
        <dbReference type="Proteomes" id="UP000094296"/>
    </source>
</evidence>
<dbReference type="Pfam" id="PF19290">
    <property type="entry name" value="PmbA_TldD_2nd"/>
    <property type="match status" value="1"/>
</dbReference>
<feature type="domain" description="Metalloprotease TldD/E C-terminal" evidence="3">
    <location>
        <begin position="222"/>
        <end position="445"/>
    </location>
</feature>
<dbReference type="GO" id="GO:0008237">
    <property type="term" value="F:metallopeptidase activity"/>
    <property type="evidence" value="ECO:0007669"/>
    <property type="project" value="InterPro"/>
</dbReference>
<dbReference type="PANTHER" id="PTHR43421">
    <property type="entry name" value="METALLOPROTEASE PMBA"/>
    <property type="match status" value="1"/>
</dbReference>
<dbReference type="PANTHER" id="PTHR43421:SF1">
    <property type="entry name" value="METALLOPROTEASE PMBA"/>
    <property type="match status" value="1"/>
</dbReference>
<sequence length="446" mass="49155">MVNLHKWLEFAQKNGAQEVELFYEHTSNNNIKVYQQNVESLTSATAKGLGVRTFVNNGMGFAYTSNLEPDAIEMIIKESIENAKICPHDEYNGLPEKQAYNPIPNIYNEQYSQIEPSKKIELLLQMEDQASKYQHEISKVVQTSFADQVTEITLLNSNGFQGNFKSNYCYSGLYVAAERNGEMQTGGGVTYGRHINELMINRAIEDACDTAIVLLGGKKVKSQKAPIVFDKKVGMMFLYVLSNSLYAESVQKGRSLFKDKLNKMVASPDVSIVDDGLYAEGLATSPFDGEGVPSNSTQLVEKGILKAYMYDTYTAKKDGVKSTGNASRSYRSTPSLSTTNFYMKNGKFSKDDIIKSVKNGFYVMEVSGLVTGGANPINGDFSVGATGRWIVDGEFTTAVREVTIAGNLMTMMENIELVGNDMEIIPMMGSYGSPTFKVNELTISGT</sequence>
<dbReference type="InterPro" id="IPR035068">
    <property type="entry name" value="TldD/PmbA_N"/>
</dbReference>
<protein>
    <submittedName>
        <fullName evidence="5">Peptidase U62</fullName>
    </submittedName>
</protein>
<comment type="similarity">
    <text evidence="1">Belongs to the peptidase U62 family.</text>
</comment>
<dbReference type="STRING" id="766136.BHF68_03285"/>
<dbReference type="RefSeq" id="WP_069642189.1">
    <property type="nucleotide sequence ID" value="NZ_MIJE01000001.1"/>
</dbReference>
<dbReference type="InterPro" id="IPR045570">
    <property type="entry name" value="Metalloprtase-TldD/E_cen_dom"/>
</dbReference>
<evidence type="ECO:0000313" key="5">
    <source>
        <dbReference type="EMBL" id="OEF98697.1"/>
    </source>
</evidence>
<evidence type="ECO:0000259" key="2">
    <source>
        <dbReference type="Pfam" id="PF01523"/>
    </source>
</evidence>
<dbReference type="Pfam" id="PF19289">
    <property type="entry name" value="PmbA_TldD_3rd"/>
    <property type="match status" value="1"/>
</dbReference>
<gene>
    <name evidence="5" type="ORF">BHF68_03285</name>
</gene>